<protein>
    <submittedName>
        <fullName evidence="3">Uncharacterized protein</fullName>
    </submittedName>
</protein>
<reference evidence="3" key="1">
    <citation type="submission" date="2022-11" db="UniProtKB">
        <authorList>
            <consortium name="WormBaseParasite"/>
        </authorList>
    </citation>
    <scope>IDENTIFICATION</scope>
</reference>
<accession>A0A915KLA5</accession>
<dbReference type="AlphaFoldDB" id="A0A915KLA5"/>
<dbReference type="Proteomes" id="UP000887565">
    <property type="component" value="Unplaced"/>
</dbReference>
<sequence>MTLCLTLPNLTESGKPDCFTKYVEAALMPDTSAASIVDTFNTFNCMVYIPIGVTEAMVPEIIQQLRFRNHIMADRSNKPKPSICNPKKTRQELEEEEDEMCAHIDEIERRQVTDPNV</sequence>
<evidence type="ECO:0000313" key="2">
    <source>
        <dbReference type="Proteomes" id="UP000887565"/>
    </source>
</evidence>
<feature type="region of interest" description="Disordered" evidence="1">
    <location>
        <begin position="75"/>
        <end position="96"/>
    </location>
</feature>
<evidence type="ECO:0000313" key="3">
    <source>
        <dbReference type="WBParaSite" id="nRc.2.0.1.t39551-RA"/>
    </source>
</evidence>
<evidence type="ECO:0000256" key="1">
    <source>
        <dbReference type="SAM" id="MobiDB-lite"/>
    </source>
</evidence>
<dbReference type="WBParaSite" id="nRc.2.0.1.t39551-RA">
    <property type="protein sequence ID" value="nRc.2.0.1.t39551-RA"/>
    <property type="gene ID" value="nRc.2.0.1.g39551"/>
</dbReference>
<keyword evidence="2" id="KW-1185">Reference proteome</keyword>
<name>A0A915KLA5_ROMCU</name>
<proteinExistence type="predicted"/>
<organism evidence="2 3">
    <name type="scientific">Romanomermis culicivorax</name>
    <name type="common">Nematode worm</name>
    <dbReference type="NCBI Taxonomy" id="13658"/>
    <lineage>
        <taxon>Eukaryota</taxon>
        <taxon>Metazoa</taxon>
        <taxon>Ecdysozoa</taxon>
        <taxon>Nematoda</taxon>
        <taxon>Enoplea</taxon>
        <taxon>Dorylaimia</taxon>
        <taxon>Mermithida</taxon>
        <taxon>Mermithoidea</taxon>
        <taxon>Mermithidae</taxon>
        <taxon>Romanomermis</taxon>
    </lineage>
</organism>